<reference evidence="1" key="1">
    <citation type="submission" date="2019-05" db="EMBL/GenBank/DDBJ databases">
        <title>Annotation for the trematode Paragonimus heterotremus.</title>
        <authorList>
            <person name="Choi Y.-J."/>
        </authorList>
    </citation>
    <scope>NUCLEOTIDE SEQUENCE</scope>
    <source>
        <strain evidence="1">LC</strain>
    </source>
</reference>
<feature type="non-terminal residue" evidence="1">
    <location>
        <position position="1"/>
    </location>
</feature>
<name>A0A8J4SVU0_9TREM</name>
<dbReference type="AlphaFoldDB" id="A0A8J4SVU0"/>
<evidence type="ECO:0000313" key="2">
    <source>
        <dbReference type="Proteomes" id="UP000748531"/>
    </source>
</evidence>
<proteinExistence type="predicted"/>
<comment type="caution">
    <text evidence="1">The sequence shown here is derived from an EMBL/GenBank/DDBJ whole genome shotgun (WGS) entry which is preliminary data.</text>
</comment>
<organism evidence="1 2">
    <name type="scientific">Paragonimus heterotremus</name>
    <dbReference type="NCBI Taxonomy" id="100268"/>
    <lineage>
        <taxon>Eukaryota</taxon>
        <taxon>Metazoa</taxon>
        <taxon>Spiralia</taxon>
        <taxon>Lophotrochozoa</taxon>
        <taxon>Platyhelminthes</taxon>
        <taxon>Trematoda</taxon>
        <taxon>Digenea</taxon>
        <taxon>Plagiorchiida</taxon>
        <taxon>Troglotremata</taxon>
        <taxon>Troglotrematidae</taxon>
        <taxon>Paragonimus</taxon>
    </lineage>
</organism>
<dbReference type="EMBL" id="LUCH01005792">
    <property type="protein sequence ID" value="KAF5397775.1"/>
    <property type="molecule type" value="Genomic_DNA"/>
</dbReference>
<dbReference type="PANTHER" id="PTHR13627">
    <property type="entry name" value="FUKUTIN RELATED PROTEIN"/>
    <property type="match status" value="1"/>
</dbReference>
<dbReference type="InterPro" id="IPR052613">
    <property type="entry name" value="LicD_transferase"/>
</dbReference>
<dbReference type="PANTHER" id="PTHR13627:SF34">
    <property type="entry name" value="RIBITOL-5-PHOSPHATE TRANSFERASE"/>
    <property type="match status" value="1"/>
</dbReference>
<protein>
    <submittedName>
        <fullName evidence="1">Uncharacterized protein</fullName>
    </submittedName>
</protein>
<dbReference type="Proteomes" id="UP000748531">
    <property type="component" value="Unassembled WGS sequence"/>
</dbReference>
<sequence length="603" mass="68405">IHDHFDSYRSPSIDNTARAKLYEIHQQLIEAYRMARSGATRISLQRALAQMRELEVQTNTMMLQSHPTNPLLANNTDKLPETCPEHWTDPKLDRVYFENVYKTQPCERIPLEKLVELLLYAETCEQATYLIKRVRLVYPKLDIRLALRNTADPANPCGPWKSVEVFTGVNDEATTWLRLAAASRTKYILVGRNMVDMTHYTDVDRMLRVMNNLSVDVVGGAVRLEPEGRWYAGCYQVSDGRASTVRNFTIRLHPGHDMSAQSCAYCDYIASPFLVRRDVFQQGMFDSSMSSLIPFVQFFLGGLHNIDSNRALTTVACVDVLFHVAGAVGLRGQGLAETPKSSWLPLARKWSINRIVLPGQVDHRWACEEAGINCAHFKRAGLIMPGCCLEELANCVKGFLTLSAEHNVSTYIVDGTTMGAVKIYGGFLPWERDADIRWDAHKHSILSGLIRSELLNRYQCELGTMEMKSKYGLNFTVCSQFPNQTCVYFDLWTISNWRIQLFGVPIVASQRRWGLKRPTSVAINGLWTTTMLNPGRVLRHQYGDNILGHVQHWGDFGYSSSWDPYTNVEVAPFPPCPTNVIRHSCLSENYLPYGNTQFQDSQL</sequence>
<accession>A0A8J4SVU0</accession>
<gene>
    <name evidence="1" type="ORF">PHET_08743</name>
</gene>
<evidence type="ECO:0000313" key="1">
    <source>
        <dbReference type="EMBL" id="KAF5397775.1"/>
    </source>
</evidence>
<dbReference type="OrthoDB" id="6358690at2759"/>
<keyword evidence="2" id="KW-1185">Reference proteome</keyword>